<proteinExistence type="predicted"/>
<dbReference type="PANTHER" id="PTHR46512:SF6">
    <property type="entry name" value="PEPTIDYLPROLYL ISOMERASE"/>
    <property type="match status" value="1"/>
</dbReference>
<evidence type="ECO:0000256" key="2">
    <source>
        <dbReference type="ARBA" id="ARBA00022803"/>
    </source>
</evidence>
<gene>
    <name evidence="6" type="ORF">RB653_007432</name>
</gene>
<dbReference type="GO" id="GO:0003755">
    <property type="term" value="F:peptidyl-prolyl cis-trans isomerase activity"/>
    <property type="evidence" value="ECO:0007669"/>
    <property type="project" value="UniProtKB-KW"/>
</dbReference>
<keyword evidence="1" id="KW-0677">Repeat</keyword>
<comment type="caution">
    <text evidence="6">The sequence shown here is derived from an EMBL/GenBank/DDBJ whole genome shotgun (WGS) entry which is preliminary data.</text>
</comment>
<feature type="domain" description="PPIase FKBP-type" evidence="5">
    <location>
        <begin position="391"/>
        <end position="484"/>
    </location>
</feature>
<sequence>MIPQSFQDEYNFINKYIGNRENSFKAIFIPNNNQIEPFEIHLSKDKFYEEAESILNCENIRKELISKNDVSYFYYPELKEFKAINERALKTKKKKPLAGDAILIRGNRERGELDITYELFLRFEEFFSPKQRVFDFESNFNGNQTDILSVLSQPSSFNYSIEKVKNGRFLEFPNKATTTDWKSEPKQPNAILNEYKAVIPDAIISIESYSIGPNNSSPHFSTAKINDIPLTIYSNFTKKKDESIHNVSLRTLYYLVILQQRLLNFSDNNNTQENDNDIFSFYNDHLIEKKEYEESLPPSPPSSSLINSDDTSPTLSTTSTTSITSTTTTKPKSKINTIEKTEFLISNINNEDILKFYGINMNKNNKVVYVKEGISNVIIYENPEKRRVEHGDEVTIAFSYHSFDNNVVKVPTEQTVTVGKLDNCIDGLHHALKEMRENDIVLSVVHSMFAFGEKGVISGDIDLCGMLVKPSSTIGILIELVEIKRRSKFTDTKIKSMTTTEKINLIKANNQNAKENLSTKDKLFNALKIYKNNRALCNLDLLGQMDADQWDEMNLLASQTFTNLAICYSRMIPPQHIRVIEYCKESMVFEETSKAFRLASNAYRELNEIGDAIKYMEIAKEIDFNIENESKKNGTSVKVMKQLEYTSLINKLKILERKEEQKEKVIFEKLFKCIESSGFDVAKDDDFN</sequence>
<name>A0AAN7YRB0_9MYCE</name>
<dbReference type="Gene3D" id="1.25.40.10">
    <property type="entry name" value="Tetratricopeptide repeat domain"/>
    <property type="match status" value="1"/>
</dbReference>
<dbReference type="InterPro" id="IPR046357">
    <property type="entry name" value="PPIase_dom_sf"/>
</dbReference>
<evidence type="ECO:0000256" key="4">
    <source>
        <dbReference type="SAM" id="MobiDB-lite"/>
    </source>
</evidence>
<evidence type="ECO:0000313" key="6">
    <source>
        <dbReference type="EMBL" id="KAK5576291.1"/>
    </source>
</evidence>
<dbReference type="Gene3D" id="3.10.50.40">
    <property type="match status" value="1"/>
</dbReference>
<keyword evidence="3" id="KW-0413">Isomerase</keyword>
<accession>A0AAN7YRB0</accession>
<evidence type="ECO:0000313" key="7">
    <source>
        <dbReference type="Proteomes" id="UP001344447"/>
    </source>
</evidence>
<dbReference type="InterPro" id="IPR011990">
    <property type="entry name" value="TPR-like_helical_dom_sf"/>
</dbReference>
<keyword evidence="2" id="KW-0802">TPR repeat</keyword>
<dbReference type="EMBL" id="JAVFKY010000005">
    <property type="protein sequence ID" value="KAK5576291.1"/>
    <property type="molecule type" value="Genomic_DNA"/>
</dbReference>
<comment type="catalytic activity">
    <reaction evidence="3">
        <text>[protein]-peptidylproline (omega=180) = [protein]-peptidylproline (omega=0)</text>
        <dbReference type="Rhea" id="RHEA:16237"/>
        <dbReference type="Rhea" id="RHEA-COMP:10747"/>
        <dbReference type="Rhea" id="RHEA-COMP:10748"/>
        <dbReference type="ChEBI" id="CHEBI:83833"/>
        <dbReference type="ChEBI" id="CHEBI:83834"/>
        <dbReference type="EC" id="5.2.1.8"/>
    </reaction>
</comment>
<dbReference type="SUPFAM" id="SSF54534">
    <property type="entry name" value="FKBP-like"/>
    <property type="match status" value="1"/>
</dbReference>
<evidence type="ECO:0000256" key="3">
    <source>
        <dbReference type="PROSITE-ProRule" id="PRU00277"/>
    </source>
</evidence>
<feature type="compositionally biased region" description="Low complexity" evidence="4">
    <location>
        <begin position="302"/>
        <end position="332"/>
    </location>
</feature>
<feature type="region of interest" description="Disordered" evidence="4">
    <location>
        <begin position="292"/>
        <end position="332"/>
    </location>
</feature>
<evidence type="ECO:0000256" key="1">
    <source>
        <dbReference type="ARBA" id="ARBA00022737"/>
    </source>
</evidence>
<dbReference type="InterPro" id="IPR001179">
    <property type="entry name" value="PPIase_FKBP_dom"/>
</dbReference>
<dbReference type="AlphaFoldDB" id="A0AAN7YRB0"/>
<keyword evidence="7" id="KW-1185">Reference proteome</keyword>
<dbReference type="PROSITE" id="PS50059">
    <property type="entry name" value="FKBP_PPIASE"/>
    <property type="match status" value="1"/>
</dbReference>
<dbReference type="InterPro" id="IPR050754">
    <property type="entry name" value="FKBP4/5/8-like"/>
</dbReference>
<evidence type="ECO:0000259" key="5">
    <source>
        <dbReference type="PROSITE" id="PS50059"/>
    </source>
</evidence>
<keyword evidence="3" id="KW-0697">Rotamase</keyword>
<organism evidence="6 7">
    <name type="scientific">Dictyostelium firmibasis</name>
    <dbReference type="NCBI Taxonomy" id="79012"/>
    <lineage>
        <taxon>Eukaryota</taxon>
        <taxon>Amoebozoa</taxon>
        <taxon>Evosea</taxon>
        <taxon>Eumycetozoa</taxon>
        <taxon>Dictyostelia</taxon>
        <taxon>Dictyosteliales</taxon>
        <taxon>Dictyosteliaceae</taxon>
        <taxon>Dictyostelium</taxon>
    </lineage>
</organism>
<dbReference type="PANTHER" id="PTHR46512">
    <property type="entry name" value="PEPTIDYLPROLYL ISOMERASE"/>
    <property type="match status" value="1"/>
</dbReference>
<dbReference type="Proteomes" id="UP001344447">
    <property type="component" value="Unassembled WGS sequence"/>
</dbReference>
<protein>
    <recommendedName>
        <fullName evidence="3">peptidylprolyl isomerase</fullName>
        <ecNumber evidence="3">5.2.1.8</ecNumber>
    </recommendedName>
</protein>
<reference evidence="6 7" key="1">
    <citation type="submission" date="2023-11" db="EMBL/GenBank/DDBJ databases">
        <title>Dfirmibasis_genome.</title>
        <authorList>
            <person name="Edelbroek B."/>
            <person name="Kjellin J."/>
            <person name="Jerlstrom-Hultqvist J."/>
            <person name="Soderbom F."/>
        </authorList>
    </citation>
    <scope>NUCLEOTIDE SEQUENCE [LARGE SCALE GENOMIC DNA]</scope>
    <source>
        <strain evidence="6 7">TNS-C-14</strain>
    </source>
</reference>
<dbReference type="EC" id="5.2.1.8" evidence="3"/>